<dbReference type="EC" id="3.5.1.89" evidence="2"/>
<dbReference type="AlphaFoldDB" id="A0A167PB24"/>
<keyword evidence="4" id="KW-1133">Transmembrane helix</keyword>
<comment type="similarity">
    <text evidence="1">Belongs to the PIGL family.</text>
</comment>
<dbReference type="InterPro" id="IPR024078">
    <property type="entry name" value="LmbE-like_dom_sf"/>
</dbReference>
<dbReference type="OrthoDB" id="440160at2759"/>
<dbReference type="STRING" id="1330018.A0A167PB24"/>
<protein>
    <recommendedName>
        <fullName evidence="2">N-acetylglucosaminylphosphatidylinositol deacetylase</fullName>
        <ecNumber evidence="2">3.5.1.89</ecNumber>
    </recommendedName>
</protein>
<reference evidence="6 7" key="1">
    <citation type="journal article" date="2016" name="Mol. Biol. Evol.">
        <title>Comparative Genomics of Early-Diverging Mushroom-Forming Fungi Provides Insights into the Origins of Lignocellulose Decay Capabilities.</title>
        <authorList>
            <person name="Nagy L.G."/>
            <person name="Riley R."/>
            <person name="Tritt A."/>
            <person name="Adam C."/>
            <person name="Daum C."/>
            <person name="Floudas D."/>
            <person name="Sun H."/>
            <person name="Yadav J.S."/>
            <person name="Pangilinan J."/>
            <person name="Larsson K.H."/>
            <person name="Matsuura K."/>
            <person name="Barry K."/>
            <person name="Labutti K."/>
            <person name="Kuo R."/>
            <person name="Ohm R.A."/>
            <person name="Bhattacharya S.S."/>
            <person name="Shirouzu T."/>
            <person name="Yoshinaga Y."/>
            <person name="Martin F.M."/>
            <person name="Grigoriev I.V."/>
            <person name="Hibbett D.S."/>
        </authorList>
    </citation>
    <scope>NUCLEOTIDE SEQUENCE [LARGE SCALE GENOMIC DNA]</scope>
    <source>
        <strain evidence="6 7">TUFC12733</strain>
    </source>
</reference>
<dbReference type="InterPro" id="IPR003737">
    <property type="entry name" value="GlcNAc_PI_deacetylase-related"/>
</dbReference>
<feature type="region of interest" description="Disordered" evidence="3">
    <location>
        <begin position="253"/>
        <end position="274"/>
    </location>
</feature>
<keyword evidence="4" id="KW-0812">Transmembrane</keyword>
<dbReference type="PANTHER" id="PTHR12993">
    <property type="entry name" value="N-ACETYLGLUCOSAMINYL-PHOSPHATIDYLINOSITOL DE-N-ACETYLASE-RELATED"/>
    <property type="match status" value="1"/>
</dbReference>
<keyword evidence="7" id="KW-1185">Reference proteome</keyword>
<dbReference type="GO" id="GO:0016020">
    <property type="term" value="C:membrane"/>
    <property type="evidence" value="ECO:0007669"/>
    <property type="project" value="GOC"/>
</dbReference>
<feature type="transmembrane region" description="Helical" evidence="4">
    <location>
        <begin position="52"/>
        <end position="76"/>
    </location>
</feature>
<dbReference type="Proteomes" id="UP000076738">
    <property type="component" value="Unassembled WGS sequence"/>
</dbReference>
<accession>A0A167PB24</accession>
<proteinExistence type="inferred from homology"/>
<evidence type="ECO:0000256" key="1">
    <source>
        <dbReference type="ARBA" id="ARBA00006066"/>
    </source>
</evidence>
<dbReference type="Pfam" id="PF02585">
    <property type="entry name" value="PIG-L"/>
    <property type="match status" value="1"/>
</dbReference>
<keyword evidence="5" id="KW-0732">Signal</keyword>
<keyword evidence="4" id="KW-0472">Membrane</keyword>
<name>A0A167PB24_CALVF</name>
<dbReference type="SUPFAM" id="SSF102588">
    <property type="entry name" value="LmbE-like"/>
    <property type="match status" value="1"/>
</dbReference>
<organism evidence="6 7">
    <name type="scientific">Calocera viscosa (strain TUFC12733)</name>
    <dbReference type="NCBI Taxonomy" id="1330018"/>
    <lineage>
        <taxon>Eukaryota</taxon>
        <taxon>Fungi</taxon>
        <taxon>Dikarya</taxon>
        <taxon>Basidiomycota</taxon>
        <taxon>Agaricomycotina</taxon>
        <taxon>Dacrymycetes</taxon>
        <taxon>Dacrymycetales</taxon>
        <taxon>Dacrymycetaceae</taxon>
        <taxon>Calocera</taxon>
    </lineage>
</organism>
<dbReference type="GO" id="GO:0006506">
    <property type="term" value="P:GPI anchor biosynthetic process"/>
    <property type="evidence" value="ECO:0007669"/>
    <property type="project" value="UniProtKB-UniPathway"/>
</dbReference>
<evidence type="ECO:0000313" key="7">
    <source>
        <dbReference type="Proteomes" id="UP000076738"/>
    </source>
</evidence>
<dbReference type="GO" id="GO:0000225">
    <property type="term" value="F:N-acetylglucosaminylphosphatidylinositol deacetylase activity"/>
    <property type="evidence" value="ECO:0007669"/>
    <property type="project" value="UniProtKB-EC"/>
</dbReference>
<dbReference type="Gene3D" id="3.40.50.10320">
    <property type="entry name" value="LmbE-like"/>
    <property type="match status" value="1"/>
</dbReference>
<evidence type="ECO:0000256" key="4">
    <source>
        <dbReference type="SAM" id="Phobius"/>
    </source>
</evidence>
<evidence type="ECO:0000256" key="2">
    <source>
        <dbReference type="ARBA" id="ARBA00012176"/>
    </source>
</evidence>
<evidence type="ECO:0000313" key="6">
    <source>
        <dbReference type="EMBL" id="KZO98599.1"/>
    </source>
</evidence>
<dbReference type="GO" id="GO:0005783">
    <property type="term" value="C:endoplasmic reticulum"/>
    <property type="evidence" value="ECO:0007669"/>
    <property type="project" value="TreeGrafter"/>
</dbReference>
<feature type="signal peptide" evidence="5">
    <location>
        <begin position="1"/>
        <end position="28"/>
    </location>
</feature>
<dbReference type="EMBL" id="KV417275">
    <property type="protein sequence ID" value="KZO98599.1"/>
    <property type="molecule type" value="Genomic_DNA"/>
</dbReference>
<dbReference type="PANTHER" id="PTHR12993:SF11">
    <property type="entry name" value="N-ACETYLGLUCOSAMINYL-PHOSPHATIDYLINOSITOL DE-N-ACETYLASE"/>
    <property type="match status" value="1"/>
</dbReference>
<evidence type="ECO:0000256" key="5">
    <source>
        <dbReference type="SAM" id="SignalP"/>
    </source>
</evidence>
<feature type="chain" id="PRO_5007891067" description="N-acetylglucosaminylphosphatidylinositol deacetylase" evidence="5">
    <location>
        <begin position="29"/>
        <end position="274"/>
    </location>
</feature>
<evidence type="ECO:0000256" key="3">
    <source>
        <dbReference type="SAM" id="MobiDB-lite"/>
    </source>
</evidence>
<sequence length="274" mass="30447">MPRIPARALLLFAALSVALFLLYGPIPSEPIPFPHAPGSALLLTAHPDDEAMFFAPTLLSLVAAGWEVWVLCLSIGNAEGLGEVRRKEIGDALEVMSVGRGRVEVVEDERLPDSMTTPWNTEPILEHLASFLKVHENVSLLLSFDDQGVSGHINHASLPLALLSAQSQPQLPPTYVLLSSPLPPKFISFLSWFVPLHDSPSARYTLDFVQYGKGVRAMLAHRSQMLWFRWLYIAFSRYMWVNEWVPLAALSSTPSSSTLREPPMSQQKPVKEEL</sequence>
<gene>
    <name evidence="6" type="ORF">CALVIDRAFT_596700</name>
</gene>
<dbReference type="UniPathway" id="UPA00196"/>